<dbReference type="Pfam" id="PF19363">
    <property type="entry name" value="DUF5939"/>
    <property type="match status" value="1"/>
</dbReference>
<accession>A0ABS3W944</accession>
<dbReference type="Proteomes" id="UP000670947">
    <property type="component" value="Unassembled WGS sequence"/>
</dbReference>
<organism evidence="2 3">
    <name type="scientific">Paenibacillus artemisiicola</name>
    <dbReference type="NCBI Taxonomy" id="1172618"/>
    <lineage>
        <taxon>Bacteria</taxon>
        <taxon>Bacillati</taxon>
        <taxon>Bacillota</taxon>
        <taxon>Bacilli</taxon>
        <taxon>Bacillales</taxon>
        <taxon>Paenibacillaceae</taxon>
        <taxon>Paenibacillus</taxon>
    </lineage>
</organism>
<reference evidence="2 3" key="1">
    <citation type="submission" date="2021-03" db="EMBL/GenBank/DDBJ databases">
        <title>Paenibacillus artemisicola MWE-103 whole genome sequence.</title>
        <authorList>
            <person name="Ham Y.J."/>
        </authorList>
    </citation>
    <scope>NUCLEOTIDE SEQUENCE [LARGE SCALE GENOMIC DNA]</scope>
    <source>
        <strain evidence="2 3">MWE-103</strain>
    </source>
</reference>
<dbReference type="RefSeq" id="WP_208847747.1">
    <property type="nucleotide sequence ID" value="NZ_JAGGDJ010000005.1"/>
</dbReference>
<proteinExistence type="predicted"/>
<keyword evidence="3" id="KW-1185">Reference proteome</keyword>
<feature type="domain" description="Guanylate cyclase" evidence="1">
    <location>
        <begin position="197"/>
        <end position="307"/>
    </location>
</feature>
<name>A0ABS3W944_9BACL</name>
<evidence type="ECO:0000313" key="3">
    <source>
        <dbReference type="Proteomes" id="UP000670947"/>
    </source>
</evidence>
<evidence type="ECO:0000259" key="1">
    <source>
        <dbReference type="Pfam" id="PF19363"/>
    </source>
</evidence>
<sequence>MSDARNNRERTVTVIMEKAFPIARARAWEMLSDIGRVNRAIGFAPVRERFAAAAEAGLAHLAAPFRYPEPAGPDHSFEWSRYRWHESYREYAKGPLRAFRFGIRLDDKAVGGRPGTLVQLYAGLVPAHPALALPVRLAAKRLMARTFRYVAGGLAADAEAWAIGAYPAADKTAGRQAVNEAKLAEGLRQLVAVGHAETLAAQAGRLIRQGDDAAAADIRPYALARAWDAPREDVLRLMLAGTRLGLFDLAWRLVCPVCKSSSETSAPGIPGHADRDRCAACGTAYEAVIDRCAELRFSVHPAIRSVDRPAHCAGAPALPPHIHAQRLVPAGETVELELPSHAIDWRLRVASGNERLKLALLAGPSAGRSGIGTAVLTEDGWTASAVTGYAGRRIAVTNERGADAVVAVEREGLDDAAAAASHALLLPEYRALFADCDAMAYIEAEDRFEGDRIE</sequence>
<dbReference type="EMBL" id="JAGGDJ010000005">
    <property type="protein sequence ID" value="MBO7744824.1"/>
    <property type="molecule type" value="Genomic_DNA"/>
</dbReference>
<gene>
    <name evidence="2" type="ORF">I8J29_11490</name>
</gene>
<dbReference type="InterPro" id="IPR045983">
    <property type="entry name" value="GUC-dom-containing_N"/>
</dbReference>
<comment type="caution">
    <text evidence="2">The sequence shown here is derived from an EMBL/GenBank/DDBJ whole genome shotgun (WGS) entry which is preliminary data.</text>
</comment>
<evidence type="ECO:0000313" key="2">
    <source>
        <dbReference type="EMBL" id="MBO7744824.1"/>
    </source>
</evidence>
<protein>
    <recommendedName>
        <fullName evidence="1">Guanylate cyclase domain-containing protein</fullName>
    </recommendedName>
</protein>